<organism evidence="10 11">
    <name type="scientific">Kitasatospora atroaurantiaca</name>
    <dbReference type="NCBI Taxonomy" id="285545"/>
    <lineage>
        <taxon>Bacteria</taxon>
        <taxon>Bacillati</taxon>
        <taxon>Actinomycetota</taxon>
        <taxon>Actinomycetes</taxon>
        <taxon>Kitasatosporales</taxon>
        <taxon>Streptomycetaceae</taxon>
        <taxon>Kitasatospora</taxon>
    </lineage>
</organism>
<keyword evidence="3 7" id="KW-0812">Transmembrane</keyword>
<keyword evidence="5 7" id="KW-0472">Membrane</keyword>
<dbReference type="OrthoDB" id="9780560at2"/>
<evidence type="ECO:0000256" key="3">
    <source>
        <dbReference type="ARBA" id="ARBA00022692"/>
    </source>
</evidence>
<name>A0A561EUF3_9ACTN</name>
<keyword evidence="11" id="KW-1185">Reference proteome</keyword>
<comment type="similarity">
    <text evidence="6">Belongs to the ABC-4 integral membrane protein family.</text>
</comment>
<evidence type="ECO:0000313" key="10">
    <source>
        <dbReference type="EMBL" id="TWE19217.1"/>
    </source>
</evidence>
<feature type="transmembrane region" description="Helical" evidence="7">
    <location>
        <begin position="724"/>
        <end position="749"/>
    </location>
</feature>
<evidence type="ECO:0000256" key="1">
    <source>
        <dbReference type="ARBA" id="ARBA00004651"/>
    </source>
</evidence>
<gene>
    <name evidence="10" type="ORF">FB465_4330</name>
</gene>
<protein>
    <submittedName>
        <fullName evidence="10">Putative ABC transport system permease protein</fullName>
    </submittedName>
</protein>
<keyword evidence="2" id="KW-1003">Cell membrane</keyword>
<dbReference type="Pfam" id="PF02687">
    <property type="entry name" value="FtsX"/>
    <property type="match status" value="2"/>
</dbReference>
<comment type="caution">
    <text evidence="10">The sequence shown here is derived from an EMBL/GenBank/DDBJ whole genome shotgun (WGS) entry which is preliminary data.</text>
</comment>
<evidence type="ECO:0000259" key="8">
    <source>
        <dbReference type="Pfam" id="PF02687"/>
    </source>
</evidence>
<feature type="transmembrane region" description="Helical" evidence="7">
    <location>
        <begin position="414"/>
        <end position="436"/>
    </location>
</feature>
<evidence type="ECO:0000256" key="6">
    <source>
        <dbReference type="ARBA" id="ARBA00038076"/>
    </source>
</evidence>
<dbReference type="InterPro" id="IPR003838">
    <property type="entry name" value="ABC3_permease_C"/>
</dbReference>
<dbReference type="GO" id="GO:0022857">
    <property type="term" value="F:transmembrane transporter activity"/>
    <property type="evidence" value="ECO:0007669"/>
    <property type="project" value="TreeGrafter"/>
</dbReference>
<feature type="domain" description="ABC3 transporter permease C-terminal" evidence="8">
    <location>
        <begin position="728"/>
        <end position="844"/>
    </location>
</feature>
<feature type="transmembrane region" description="Helical" evidence="7">
    <location>
        <begin position="777"/>
        <end position="798"/>
    </location>
</feature>
<dbReference type="Proteomes" id="UP000318416">
    <property type="component" value="Unassembled WGS sequence"/>
</dbReference>
<evidence type="ECO:0000256" key="5">
    <source>
        <dbReference type="ARBA" id="ARBA00023136"/>
    </source>
</evidence>
<feature type="transmembrane region" description="Helical" evidence="7">
    <location>
        <begin position="448"/>
        <end position="478"/>
    </location>
</feature>
<dbReference type="AlphaFoldDB" id="A0A561EUF3"/>
<dbReference type="EMBL" id="VIVR01000001">
    <property type="protein sequence ID" value="TWE19217.1"/>
    <property type="molecule type" value="Genomic_DNA"/>
</dbReference>
<dbReference type="InterPro" id="IPR025857">
    <property type="entry name" value="MacB_PCD"/>
</dbReference>
<dbReference type="PANTHER" id="PTHR30572:SF4">
    <property type="entry name" value="ABC TRANSPORTER PERMEASE YTRF"/>
    <property type="match status" value="1"/>
</dbReference>
<feature type="transmembrane region" description="Helical" evidence="7">
    <location>
        <begin position="274"/>
        <end position="299"/>
    </location>
</feature>
<sequence length="852" mass="88147">MFRTALRNVLAHKGRLLMTALAVMLGTAFVAGTMVFSDTLGQAMKNSYSKSYSDVSVLVSDRDAGAGASPRQKSERSTARLDEATVKQIAALPGAEQARGVVSGFTAVADRKGNLIGESWSAKGGNYVPDGSGKDSRYPMADGRGPQKAGEIALDKETARKGGYQVGDTVRIASNGPAVDARLTGVFTTDDPEVSSGSTLTLLDTASAQKFLLTPGQYSSISVKAKPGTSESALLSEVEAKLPSGDRFRTETGRQLTDEQTKMIAEGTGSMKTMLLVFAAISLFVGIFIIANTFTMLIAQRTKELALLRAVGASRRQVTDSVLVEALLIGATASVAGLVAGVGIGAGMQALIRALTPSMPTGPLVIAPVTIVVAVVVGILVTVLSAVLPAIRASRIAPVAAMSSGDQPATQKSLLIRNIIGSLIAAGGLALIAVGASTGNSDGRMPVALGAGLALIGIFILLPLLSRPVIALVGPLLAKLAGTPGKLARQNAVRNPRRTAATAAALTIGLTLVSALTVLGASIGGAVDRAVTSAMKADFNVTMANGRDMSPELVSQITKAPGVAAASPRLQSYLRIDDSFTSVDGFDADSFDQLVRPTMTGGSASVLKQGQVLVDSAIAKKSNLSAGSTVKVSYPDDRTGTLTVGGVFEKSEMISGVIMANAEVAKHDPNPSVNDILVKGTDGASSTVKQSIKDATGNNPVIDVKTKQDMRDEFSKMITFALNMMYGLLAMSVLVAILGVINTLAMSVFERKREIGMLRAIGLDRGGIKRMVRLESVVISLFGAAIGVLLGCFMAWAVNGTLESSIAGLTTVIPYGKMLVFLALAGLVGLVAAIWPARRASRLDILASIKTD</sequence>
<dbReference type="RefSeq" id="WP_145792854.1">
    <property type="nucleotide sequence ID" value="NZ_BAAABR010000033.1"/>
</dbReference>
<feature type="domain" description="MacB-like periplasmic core" evidence="9">
    <location>
        <begin position="499"/>
        <end position="694"/>
    </location>
</feature>
<dbReference type="InterPro" id="IPR050250">
    <property type="entry name" value="Macrolide_Exporter_MacB"/>
</dbReference>
<dbReference type="Pfam" id="PF12704">
    <property type="entry name" value="MacB_PCD"/>
    <property type="match status" value="2"/>
</dbReference>
<comment type="subcellular location">
    <subcellularLocation>
        <location evidence="1">Cell membrane</location>
        <topology evidence="1">Multi-pass membrane protein</topology>
    </subcellularLocation>
</comment>
<feature type="transmembrane region" description="Helical" evidence="7">
    <location>
        <begin position="499"/>
        <end position="523"/>
    </location>
</feature>
<reference evidence="10 11" key="1">
    <citation type="submission" date="2019-06" db="EMBL/GenBank/DDBJ databases">
        <title>Sequencing the genomes of 1000 actinobacteria strains.</title>
        <authorList>
            <person name="Klenk H.-P."/>
        </authorList>
    </citation>
    <scope>NUCLEOTIDE SEQUENCE [LARGE SCALE GENOMIC DNA]</scope>
    <source>
        <strain evidence="10 11">DSM 41649</strain>
    </source>
</reference>
<evidence type="ECO:0000256" key="4">
    <source>
        <dbReference type="ARBA" id="ARBA00022989"/>
    </source>
</evidence>
<keyword evidence="4 7" id="KW-1133">Transmembrane helix</keyword>
<feature type="domain" description="MacB-like periplasmic core" evidence="9">
    <location>
        <begin position="17"/>
        <end position="240"/>
    </location>
</feature>
<feature type="transmembrane region" description="Helical" evidence="7">
    <location>
        <begin position="364"/>
        <end position="393"/>
    </location>
</feature>
<feature type="domain" description="ABC3 transporter permease C-terminal" evidence="8">
    <location>
        <begin position="277"/>
        <end position="398"/>
    </location>
</feature>
<evidence type="ECO:0000256" key="2">
    <source>
        <dbReference type="ARBA" id="ARBA00022475"/>
    </source>
</evidence>
<feature type="transmembrane region" description="Helical" evidence="7">
    <location>
        <begin position="322"/>
        <end position="344"/>
    </location>
</feature>
<evidence type="ECO:0000313" key="11">
    <source>
        <dbReference type="Proteomes" id="UP000318416"/>
    </source>
</evidence>
<evidence type="ECO:0000259" key="9">
    <source>
        <dbReference type="Pfam" id="PF12704"/>
    </source>
</evidence>
<accession>A0A561EUF3</accession>
<dbReference type="PANTHER" id="PTHR30572">
    <property type="entry name" value="MEMBRANE COMPONENT OF TRANSPORTER-RELATED"/>
    <property type="match status" value="1"/>
</dbReference>
<dbReference type="GO" id="GO:0005886">
    <property type="term" value="C:plasma membrane"/>
    <property type="evidence" value="ECO:0007669"/>
    <property type="project" value="UniProtKB-SubCell"/>
</dbReference>
<proteinExistence type="inferred from homology"/>
<evidence type="ECO:0000256" key="7">
    <source>
        <dbReference type="SAM" id="Phobius"/>
    </source>
</evidence>
<feature type="transmembrane region" description="Helical" evidence="7">
    <location>
        <begin position="818"/>
        <end position="837"/>
    </location>
</feature>